<geneLocation type="plasmid" evidence="7">
    <name>unnamed</name>
</geneLocation>
<dbReference type="GO" id="GO:0006352">
    <property type="term" value="P:DNA-templated transcription initiation"/>
    <property type="evidence" value="ECO:0007669"/>
    <property type="project" value="InterPro"/>
</dbReference>
<evidence type="ECO:0008006" key="9">
    <source>
        <dbReference type="Google" id="ProtNLM"/>
    </source>
</evidence>
<dbReference type="NCBIfam" id="TIGR02937">
    <property type="entry name" value="sigma70-ECF"/>
    <property type="match status" value="1"/>
</dbReference>
<evidence type="ECO:0000256" key="3">
    <source>
        <dbReference type="ARBA" id="ARBA00023082"/>
    </source>
</evidence>
<dbReference type="Pfam" id="PF04542">
    <property type="entry name" value="Sigma70_r2"/>
    <property type="match status" value="1"/>
</dbReference>
<sequence length="165" mass="18259">MDISRHLGVLRRYALVLTRDPERAEDLVQEAALRALEGAHTWRDGNDLRKWLLAIVHNTHASRCRRKHTENAAEATLAAQAVKAQAPNQTDRVSLGETVAALMMLPEEQREVLMLVAVEGMSYRDAAECLGIPLGTLMSRLSRARAALRAAADQDAPAPHLRLVR</sequence>
<keyword evidence="4" id="KW-0804">Transcription</keyword>
<dbReference type="SUPFAM" id="SSF88946">
    <property type="entry name" value="Sigma2 domain of RNA polymerase sigma factors"/>
    <property type="match status" value="1"/>
</dbReference>
<evidence type="ECO:0000256" key="4">
    <source>
        <dbReference type="ARBA" id="ARBA00023163"/>
    </source>
</evidence>
<name>A0A235H950_AZOBR</name>
<dbReference type="InterPro" id="IPR039425">
    <property type="entry name" value="RNA_pol_sigma-70-like"/>
</dbReference>
<dbReference type="InterPro" id="IPR013324">
    <property type="entry name" value="RNA_pol_sigma_r3/r4-like"/>
</dbReference>
<evidence type="ECO:0000259" key="6">
    <source>
        <dbReference type="Pfam" id="PF08281"/>
    </source>
</evidence>
<dbReference type="GO" id="GO:0003677">
    <property type="term" value="F:DNA binding"/>
    <property type="evidence" value="ECO:0007669"/>
    <property type="project" value="InterPro"/>
</dbReference>
<comment type="caution">
    <text evidence="7">The sequence shown here is derived from an EMBL/GenBank/DDBJ whole genome shotgun (WGS) entry which is preliminary data.</text>
</comment>
<feature type="domain" description="RNA polymerase sigma-70 region 2" evidence="5">
    <location>
        <begin position="3"/>
        <end position="67"/>
    </location>
</feature>
<dbReference type="InterPro" id="IPR013249">
    <property type="entry name" value="RNA_pol_sigma70_r4_t2"/>
</dbReference>
<keyword evidence="3" id="KW-0731">Sigma factor</keyword>
<feature type="domain" description="RNA polymerase sigma factor 70 region 4 type 2" evidence="6">
    <location>
        <begin position="99"/>
        <end position="148"/>
    </location>
</feature>
<dbReference type="PANTHER" id="PTHR43133:SF25">
    <property type="entry name" value="RNA POLYMERASE SIGMA FACTOR RFAY-RELATED"/>
    <property type="match status" value="1"/>
</dbReference>
<dbReference type="Proteomes" id="UP000215367">
    <property type="component" value="Unassembled WGS sequence"/>
</dbReference>
<keyword evidence="2" id="KW-0805">Transcription regulation</keyword>
<keyword evidence="7" id="KW-0614">Plasmid</keyword>
<dbReference type="InterPro" id="IPR007627">
    <property type="entry name" value="RNA_pol_sigma70_r2"/>
</dbReference>
<dbReference type="EMBL" id="NOWT01000022">
    <property type="protein sequence ID" value="OYD82360.1"/>
    <property type="molecule type" value="Genomic_DNA"/>
</dbReference>
<comment type="similarity">
    <text evidence="1">Belongs to the sigma-70 factor family. ECF subfamily.</text>
</comment>
<dbReference type="SUPFAM" id="SSF88659">
    <property type="entry name" value="Sigma3 and sigma4 domains of RNA polymerase sigma factors"/>
    <property type="match status" value="1"/>
</dbReference>
<dbReference type="Gene3D" id="1.10.10.10">
    <property type="entry name" value="Winged helix-like DNA-binding domain superfamily/Winged helix DNA-binding domain"/>
    <property type="match status" value="1"/>
</dbReference>
<evidence type="ECO:0000313" key="7">
    <source>
        <dbReference type="EMBL" id="OYD82360.1"/>
    </source>
</evidence>
<evidence type="ECO:0000256" key="1">
    <source>
        <dbReference type="ARBA" id="ARBA00010641"/>
    </source>
</evidence>
<dbReference type="InterPro" id="IPR014284">
    <property type="entry name" value="RNA_pol_sigma-70_dom"/>
</dbReference>
<accession>A0A235H950</accession>
<organism evidence="7 8">
    <name type="scientific">Azospirillum brasilense</name>
    <dbReference type="NCBI Taxonomy" id="192"/>
    <lineage>
        <taxon>Bacteria</taxon>
        <taxon>Pseudomonadati</taxon>
        <taxon>Pseudomonadota</taxon>
        <taxon>Alphaproteobacteria</taxon>
        <taxon>Rhodospirillales</taxon>
        <taxon>Azospirillaceae</taxon>
        <taxon>Azospirillum</taxon>
    </lineage>
</organism>
<dbReference type="Pfam" id="PF08281">
    <property type="entry name" value="Sigma70_r4_2"/>
    <property type="match status" value="1"/>
</dbReference>
<protein>
    <recommendedName>
        <fullName evidence="9">Sigma-70 family RNA polymerase sigma factor</fullName>
    </recommendedName>
</protein>
<gene>
    <name evidence="7" type="ORF">CHT98_20600</name>
</gene>
<dbReference type="InterPro" id="IPR036388">
    <property type="entry name" value="WH-like_DNA-bd_sf"/>
</dbReference>
<dbReference type="PANTHER" id="PTHR43133">
    <property type="entry name" value="RNA POLYMERASE ECF-TYPE SIGMA FACTO"/>
    <property type="match status" value="1"/>
</dbReference>
<dbReference type="AlphaFoldDB" id="A0A235H950"/>
<evidence type="ECO:0000259" key="5">
    <source>
        <dbReference type="Pfam" id="PF04542"/>
    </source>
</evidence>
<evidence type="ECO:0000313" key="8">
    <source>
        <dbReference type="Proteomes" id="UP000215367"/>
    </source>
</evidence>
<dbReference type="InterPro" id="IPR013325">
    <property type="entry name" value="RNA_pol_sigma_r2"/>
</dbReference>
<dbReference type="RefSeq" id="WP_094305355.1">
    <property type="nucleotide sequence ID" value="NZ_NOWT01000022.1"/>
</dbReference>
<reference evidence="7 8" key="1">
    <citation type="submission" date="2017-07" db="EMBL/GenBank/DDBJ databases">
        <title>Whole genome sequence of Azospirillum brasilense 2A1, a potential biofertilizer strain.</title>
        <authorList>
            <person name="Fontana C.A."/>
            <person name="Toffoli L.M."/>
            <person name="Salazar S.M."/>
            <person name="Puglisi E."/>
            <person name="Pedraza R."/>
            <person name="Bassi D."/>
            <person name="Cocconcelli P.S."/>
        </authorList>
    </citation>
    <scope>NUCLEOTIDE SEQUENCE [LARGE SCALE GENOMIC DNA]</scope>
    <source>
        <strain evidence="7 8">2A1</strain>
        <plasmid evidence="7">unnamed</plasmid>
    </source>
</reference>
<dbReference type="Gene3D" id="1.10.1740.10">
    <property type="match status" value="1"/>
</dbReference>
<dbReference type="GO" id="GO:0016987">
    <property type="term" value="F:sigma factor activity"/>
    <property type="evidence" value="ECO:0007669"/>
    <property type="project" value="UniProtKB-KW"/>
</dbReference>
<proteinExistence type="inferred from homology"/>
<evidence type="ECO:0000256" key="2">
    <source>
        <dbReference type="ARBA" id="ARBA00023015"/>
    </source>
</evidence>